<dbReference type="Gene3D" id="1.10.287.130">
    <property type="match status" value="1"/>
</dbReference>
<dbReference type="InterPro" id="IPR036097">
    <property type="entry name" value="HisK_dim/P_sf"/>
</dbReference>
<feature type="domain" description="HAMP" evidence="10">
    <location>
        <begin position="213"/>
        <end position="266"/>
    </location>
</feature>
<dbReference type="CDD" id="cd00082">
    <property type="entry name" value="HisKA"/>
    <property type="match status" value="1"/>
</dbReference>
<evidence type="ECO:0000256" key="5">
    <source>
        <dbReference type="ARBA" id="ARBA00022679"/>
    </source>
</evidence>
<evidence type="ECO:0000256" key="4">
    <source>
        <dbReference type="ARBA" id="ARBA00022553"/>
    </source>
</evidence>
<dbReference type="Proteomes" id="UP000019140">
    <property type="component" value="Unassembled WGS sequence"/>
</dbReference>
<comment type="catalytic activity">
    <reaction evidence="1">
        <text>ATP + protein L-histidine = ADP + protein N-phospho-L-histidine.</text>
        <dbReference type="EC" id="2.7.13.3"/>
    </reaction>
</comment>
<dbReference type="PANTHER" id="PTHR45436:SF15">
    <property type="entry name" value="SENSOR HISTIDINE KINASE CUSS"/>
    <property type="match status" value="1"/>
</dbReference>
<dbReference type="EMBL" id="AZHX01000017">
    <property type="protein sequence ID" value="ETX09265.1"/>
    <property type="molecule type" value="Genomic_DNA"/>
</dbReference>
<evidence type="ECO:0000256" key="1">
    <source>
        <dbReference type="ARBA" id="ARBA00000085"/>
    </source>
</evidence>
<dbReference type="PANTHER" id="PTHR45436">
    <property type="entry name" value="SENSOR HISTIDINE KINASE YKOH"/>
    <property type="match status" value="1"/>
</dbReference>
<name>W4MGF9_9BACT</name>
<dbReference type="Pfam" id="PF00672">
    <property type="entry name" value="HAMP"/>
    <property type="match status" value="1"/>
</dbReference>
<feature type="non-terminal residue" evidence="11">
    <location>
        <position position="343"/>
    </location>
</feature>
<keyword evidence="5" id="KW-0808">Transferase</keyword>
<dbReference type="SMART" id="SM00388">
    <property type="entry name" value="HisKA"/>
    <property type="match status" value="1"/>
</dbReference>
<dbReference type="GO" id="GO:0000155">
    <property type="term" value="F:phosphorelay sensor kinase activity"/>
    <property type="evidence" value="ECO:0007669"/>
    <property type="project" value="InterPro"/>
</dbReference>
<evidence type="ECO:0000313" key="12">
    <source>
        <dbReference type="Proteomes" id="UP000019140"/>
    </source>
</evidence>
<dbReference type="InterPro" id="IPR003661">
    <property type="entry name" value="HisK_dim/P_dom"/>
</dbReference>
<organism evidence="11 12">
    <name type="scientific">Candidatus Entotheonella gemina</name>
    <dbReference type="NCBI Taxonomy" id="1429439"/>
    <lineage>
        <taxon>Bacteria</taxon>
        <taxon>Pseudomonadati</taxon>
        <taxon>Nitrospinota/Tectimicrobiota group</taxon>
        <taxon>Candidatus Tectimicrobiota</taxon>
        <taxon>Candidatus Entotheonellia</taxon>
        <taxon>Candidatus Entotheonellales</taxon>
        <taxon>Candidatus Entotheonellaceae</taxon>
        <taxon>Candidatus Entotheonella</taxon>
    </lineage>
</organism>
<gene>
    <name evidence="11" type="ORF">ETSY2_00535</name>
</gene>
<evidence type="ECO:0000256" key="3">
    <source>
        <dbReference type="ARBA" id="ARBA00012438"/>
    </source>
</evidence>
<accession>W4MGF9</accession>
<reference evidence="11 12" key="1">
    <citation type="journal article" date="2014" name="Nature">
        <title>An environmental bacterial taxon with a large and distinct metabolic repertoire.</title>
        <authorList>
            <person name="Wilson M.C."/>
            <person name="Mori T."/>
            <person name="Ruckert C."/>
            <person name="Uria A.R."/>
            <person name="Helf M.J."/>
            <person name="Takada K."/>
            <person name="Gernert C."/>
            <person name="Steffens U.A."/>
            <person name="Heycke N."/>
            <person name="Schmitt S."/>
            <person name="Rinke C."/>
            <person name="Helfrich E.J."/>
            <person name="Brachmann A.O."/>
            <person name="Gurgui C."/>
            <person name="Wakimoto T."/>
            <person name="Kracht M."/>
            <person name="Crusemann M."/>
            <person name="Hentschel U."/>
            <person name="Abe I."/>
            <person name="Matsunaga S."/>
            <person name="Kalinowski J."/>
            <person name="Takeyama H."/>
            <person name="Piel J."/>
        </authorList>
    </citation>
    <scope>NUCLEOTIDE SEQUENCE [LARGE SCALE GENOMIC DNA]</scope>
    <source>
        <strain evidence="12">TSY2</strain>
    </source>
</reference>
<dbReference type="HOGENOM" id="CLU_810145_0_0_7"/>
<evidence type="ECO:0000256" key="6">
    <source>
        <dbReference type="ARBA" id="ARBA00022777"/>
    </source>
</evidence>
<evidence type="ECO:0000256" key="8">
    <source>
        <dbReference type="ARBA" id="ARBA00023136"/>
    </source>
</evidence>
<dbReference type="AlphaFoldDB" id="W4MGF9"/>
<dbReference type="InterPro" id="IPR050428">
    <property type="entry name" value="TCS_sensor_his_kinase"/>
</dbReference>
<protein>
    <recommendedName>
        <fullName evidence="3">histidine kinase</fullName>
        <ecNumber evidence="3">2.7.13.3</ecNumber>
    </recommendedName>
</protein>
<dbReference type="EC" id="2.7.13.3" evidence="3"/>
<comment type="subcellular location">
    <subcellularLocation>
        <location evidence="2">Membrane</location>
        <topology evidence="2">Multi-pass membrane protein</topology>
    </subcellularLocation>
</comment>
<dbReference type="SMART" id="SM00304">
    <property type="entry name" value="HAMP"/>
    <property type="match status" value="1"/>
</dbReference>
<keyword evidence="7" id="KW-0902">Two-component regulatory system</keyword>
<keyword evidence="8 9" id="KW-0472">Membrane</keyword>
<feature type="transmembrane region" description="Helical" evidence="9">
    <location>
        <begin position="193"/>
        <end position="213"/>
    </location>
</feature>
<evidence type="ECO:0000256" key="9">
    <source>
        <dbReference type="SAM" id="Phobius"/>
    </source>
</evidence>
<evidence type="ECO:0000256" key="2">
    <source>
        <dbReference type="ARBA" id="ARBA00004141"/>
    </source>
</evidence>
<evidence type="ECO:0000256" key="7">
    <source>
        <dbReference type="ARBA" id="ARBA00023012"/>
    </source>
</evidence>
<keyword evidence="6" id="KW-0418">Kinase</keyword>
<dbReference type="CDD" id="cd06225">
    <property type="entry name" value="HAMP"/>
    <property type="match status" value="1"/>
</dbReference>
<dbReference type="Pfam" id="PF00512">
    <property type="entry name" value="HisKA"/>
    <property type="match status" value="1"/>
</dbReference>
<evidence type="ECO:0000313" key="11">
    <source>
        <dbReference type="EMBL" id="ETX09265.1"/>
    </source>
</evidence>
<dbReference type="SUPFAM" id="SSF158472">
    <property type="entry name" value="HAMP domain-like"/>
    <property type="match status" value="1"/>
</dbReference>
<keyword evidence="9" id="KW-0812">Transmembrane</keyword>
<dbReference type="PROSITE" id="PS50885">
    <property type="entry name" value="HAMP"/>
    <property type="match status" value="1"/>
</dbReference>
<keyword evidence="12" id="KW-1185">Reference proteome</keyword>
<proteinExistence type="predicted"/>
<dbReference type="InterPro" id="IPR003660">
    <property type="entry name" value="HAMP_dom"/>
</dbReference>
<dbReference type="SUPFAM" id="SSF47384">
    <property type="entry name" value="Homodimeric domain of signal transducing histidine kinase"/>
    <property type="match status" value="1"/>
</dbReference>
<keyword evidence="9" id="KW-1133">Transmembrane helix</keyword>
<evidence type="ECO:0000259" key="10">
    <source>
        <dbReference type="PROSITE" id="PS50885"/>
    </source>
</evidence>
<sequence>MFLKRVETQVAERHPYNIPSPSWSLTTLLAILTTLAAGGILLLALAIVHWSLDTHLHGSTTGFLSDEIRELQEVLHEDAHHTKPHLQEEVSHEVTSHWSTPYYVRLLRPNGDVVVETPGIPQFLTSAVFPAPIEINALTSTSGTKRHLPDGDLYRLINVLVDSPLDKQHRWHLQVALDVSAHKRIMANHRLQLGGLLLAGLLVSAGVGAMVAYTSLRPLRAITLAAQRITSQRLDERIAPSKWPRELMLLASAFDTMLDQLEDAFNRLSQFAGDLAHELRRPLQRLKGEAETALTHPAQLDDYQHILGTSLEEYEHMANTIDDLLFLARTANPRHEIAPEHLA</sequence>
<dbReference type="GO" id="GO:0005886">
    <property type="term" value="C:plasma membrane"/>
    <property type="evidence" value="ECO:0007669"/>
    <property type="project" value="TreeGrafter"/>
</dbReference>
<feature type="transmembrane region" description="Helical" evidence="9">
    <location>
        <begin position="23"/>
        <end position="48"/>
    </location>
</feature>
<keyword evidence="4" id="KW-0597">Phosphoprotein</keyword>
<comment type="caution">
    <text evidence="11">The sequence shown here is derived from an EMBL/GenBank/DDBJ whole genome shotgun (WGS) entry which is preliminary data.</text>
</comment>
<dbReference type="Gene3D" id="6.10.340.10">
    <property type="match status" value="1"/>
</dbReference>